<gene>
    <name evidence="3" type="ORF">SCUD_LOCUS1185</name>
</gene>
<dbReference type="WBParaSite" id="SCUD_0000118401-mRNA-1">
    <property type="protein sequence ID" value="SCUD_0000118401-mRNA-1"/>
    <property type="gene ID" value="SCUD_0000118401"/>
</dbReference>
<evidence type="ECO:0000256" key="1">
    <source>
        <dbReference type="SAM" id="MobiDB-lite"/>
    </source>
</evidence>
<dbReference type="InterPro" id="IPR007110">
    <property type="entry name" value="Ig-like_dom"/>
</dbReference>
<dbReference type="AlphaFoldDB" id="A0A183JES1"/>
<dbReference type="PROSITE" id="PS50835">
    <property type="entry name" value="IG_LIKE"/>
    <property type="match status" value="1"/>
</dbReference>
<feature type="region of interest" description="Disordered" evidence="1">
    <location>
        <begin position="76"/>
        <end position="100"/>
    </location>
</feature>
<proteinExistence type="predicted"/>
<organism evidence="5">
    <name type="scientific">Schistosoma curassoni</name>
    <dbReference type="NCBI Taxonomy" id="6186"/>
    <lineage>
        <taxon>Eukaryota</taxon>
        <taxon>Metazoa</taxon>
        <taxon>Spiralia</taxon>
        <taxon>Lophotrochozoa</taxon>
        <taxon>Platyhelminthes</taxon>
        <taxon>Trematoda</taxon>
        <taxon>Digenea</taxon>
        <taxon>Strigeidida</taxon>
        <taxon>Schistosomatoidea</taxon>
        <taxon>Schistosomatidae</taxon>
        <taxon>Schistosoma</taxon>
    </lineage>
</organism>
<protein>
    <submittedName>
        <fullName evidence="5">Ig-like domain-containing protein</fullName>
    </submittedName>
</protein>
<evidence type="ECO:0000313" key="5">
    <source>
        <dbReference type="WBParaSite" id="SCUD_0000118401-mRNA-1"/>
    </source>
</evidence>
<dbReference type="InterPro" id="IPR013783">
    <property type="entry name" value="Ig-like_fold"/>
</dbReference>
<dbReference type="InterPro" id="IPR036179">
    <property type="entry name" value="Ig-like_dom_sf"/>
</dbReference>
<evidence type="ECO:0000313" key="3">
    <source>
        <dbReference type="EMBL" id="VDO66086.1"/>
    </source>
</evidence>
<feature type="domain" description="Ig-like" evidence="2">
    <location>
        <begin position="340"/>
        <end position="455"/>
    </location>
</feature>
<accession>A0A183JES1</accession>
<reference evidence="3 4" key="2">
    <citation type="submission" date="2018-11" db="EMBL/GenBank/DDBJ databases">
        <authorList>
            <consortium name="Pathogen Informatics"/>
        </authorList>
    </citation>
    <scope>NUCLEOTIDE SEQUENCE [LARGE SCALE GENOMIC DNA]</scope>
    <source>
        <strain evidence="3">Dakar</strain>
        <strain evidence="4">Dakar, Senegal</strain>
    </source>
</reference>
<name>A0A183JES1_9TREM</name>
<reference evidence="5" key="1">
    <citation type="submission" date="2016-06" db="UniProtKB">
        <authorList>
            <consortium name="WormBaseParasite"/>
        </authorList>
    </citation>
    <scope>IDENTIFICATION</scope>
</reference>
<dbReference type="Proteomes" id="UP000279833">
    <property type="component" value="Unassembled WGS sequence"/>
</dbReference>
<dbReference type="Gene3D" id="2.60.40.10">
    <property type="entry name" value="Immunoglobulins"/>
    <property type="match status" value="1"/>
</dbReference>
<sequence>MRARIGKARETYLQLKNIWNSKQLSVSQHQSQNFQYKCQNNSTVWDGNLKNYESHHPVDTSVYSQLSTQNIWDPLTRQPTMGENKADSSGGRNQEDVQEITHSVPDRCRYLDVMVKLAYRDEPIELYELEQSFLKILPCQRGRLKNDAWRNKTVEEADIAWETKVTSIQEELSNSNERARPQPSPNDLPMLGAKALYDTMVIAGLRRQPNWIARFRCKGTDLKTGAYGYSDYVKLEVLAGDTLEQIPKLRLVSHTDPNSPYPNKVECIDDNEKYESQAQITTTPNKAVLKWTHNGIDKFDPRMDAGIYTCRSVNSYSSSVKQVYIPYDLIATDYETPITPEVRILSNVNEIFQDSGDRYVRVIQGQPFELICTFYGHPPPEGGLQWSIDRFNGTRNSLSSHWLSMQGLIIHSGRHYWTTIGSPQFDALGRHTGVFQCTALNSIGQIIERDQVRVELHKVYVRINELSESGLIENQKGSNGTITCNAYDGYLQFILPDATYTWEVERINGERVHPNLIADQIELNNNQLYYHGLSPTANKLRIRCIASNDTARYISPDFSFRVFGGDKAEPVKTSDIEPGGTRWISGGKIE</sequence>
<dbReference type="EMBL" id="UZAK01000922">
    <property type="protein sequence ID" value="VDO66086.1"/>
    <property type="molecule type" value="Genomic_DNA"/>
</dbReference>
<keyword evidence="4" id="KW-1185">Reference proteome</keyword>
<evidence type="ECO:0000259" key="2">
    <source>
        <dbReference type="PROSITE" id="PS50835"/>
    </source>
</evidence>
<dbReference type="SUPFAM" id="SSF48726">
    <property type="entry name" value="Immunoglobulin"/>
    <property type="match status" value="1"/>
</dbReference>
<evidence type="ECO:0000313" key="4">
    <source>
        <dbReference type="Proteomes" id="UP000279833"/>
    </source>
</evidence>
<dbReference type="STRING" id="6186.A0A183JES1"/>